<dbReference type="KEGG" id="mee:DA075_27855"/>
<protein>
    <submittedName>
        <fullName evidence="1">Uncharacterized protein</fullName>
    </submittedName>
</protein>
<keyword evidence="2" id="KW-1185">Reference proteome</keyword>
<reference evidence="1 2" key="1">
    <citation type="submission" date="2018-04" db="EMBL/GenBank/DDBJ databases">
        <title>Methylobacterium sp. PR1016A genome.</title>
        <authorList>
            <person name="Park W."/>
        </authorList>
    </citation>
    <scope>NUCLEOTIDE SEQUENCE [LARGE SCALE GENOMIC DNA]</scope>
    <source>
        <strain evidence="1 2">PR1016A</strain>
    </source>
</reference>
<evidence type="ECO:0000313" key="2">
    <source>
        <dbReference type="Proteomes" id="UP000244755"/>
    </source>
</evidence>
<evidence type="ECO:0000313" key="1">
    <source>
        <dbReference type="EMBL" id="AWB24222.1"/>
    </source>
</evidence>
<organism evidence="1 2">
    <name type="scientific">Methylobacterium currus</name>
    <dbReference type="NCBI Taxonomy" id="2051553"/>
    <lineage>
        <taxon>Bacteria</taxon>
        <taxon>Pseudomonadati</taxon>
        <taxon>Pseudomonadota</taxon>
        <taxon>Alphaproteobacteria</taxon>
        <taxon>Hyphomicrobiales</taxon>
        <taxon>Methylobacteriaceae</taxon>
        <taxon>Methylobacterium</taxon>
    </lineage>
</organism>
<dbReference type="RefSeq" id="WP_099955990.1">
    <property type="nucleotide sequence ID" value="NZ_CP028843.1"/>
</dbReference>
<sequence length="104" mass="11085">MTSRHPPVSHIAGVLAAQESRIPSHELAQAIMDRLTREGFAIVPADGDTAAAWKALAELDEVLTLPGTPELVAGFAQQLEIEDDQDLARVCGRVRALLDYGAAP</sequence>
<gene>
    <name evidence="1" type="ORF">DA075_27855</name>
</gene>
<proteinExistence type="predicted"/>
<name>A0A2R4WRQ1_9HYPH</name>
<dbReference type="AlphaFoldDB" id="A0A2R4WRQ1"/>
<accession>A0A2R4WRQ1</accession>
<dbReference type="EMBL" id="CP028843">
    <property type="protein sequence ID" value="AWB24222.1"/>
    <property type="molecule type" value="Genomic_DNA"/>
</dbReference>
<dbReference type="OrthoDB" id="7994432at2"/>
<dbReference type="Proteomes" id="UP000244755">
    <property type="component" value="Chromosome 1"/>
</dbReference>